<dbReference type="InterPro" id="IPR011127">
    <property type="entry name" value="Dala_Dala_lig_N"/>
</dbReference>
<keyword evidence="4 8" id="KW-0067">ATP-binding</keyword>
<dbReference type="GO" id="GO:0046872">
    <property type="term" value="F:metal ion binding"/>
    <property type="evidence" value="ECO:0007669"/>
    <property type="project" value="InterPro"/>
</dbReference>
<evidence type="ECO:0000256" key="4">
    <source>
        <dbReference type="ARBA" id="ARBA00022840"/>
    </source>
</evidence>
<dbReference type="InterPro" id="IPR011761">
    <property type="entry name" value="ATP-grasp"/>
</dbReference>
<evidence type="ECO:0000256" key="5">
    <source>
        <dbReference type="ARBA" id="ARBA00022960"/>
    </source>
</evidence>
<evidence type="ECO:0000313" key="11">
    <source>
        <dbReference type="Proteomes" id="UP000178264"/>
    </source>
</evidence>
<dbReference type="SUPFAM" id="SSF52440">
    <property type="entry name" value="PreATP-grasp domain"/>
    <property type="match status" value="2"/>
</dbReference>
<evidence type="ECO:0000256" key="8">
    <source>
        <dbReference type="PROSITE-ProRule" id="PRU00409"/>
    </source>
</evidence>
<dbReference type="Pfam" id="PF07478">
    <property type="entry name" value="Dala_Dala_lig_C"/>
    <property type="match status" value="2"/>
</dbReference>
<keyword evidence="7" id="KW-0961">Cell wall biogenesis/degradation</keyword>
<evidence type="ECO:0000256" key="2">
    <source>
        <dbReference type="ARBA" id="ARBA00022598"/>
    </source>
</evidence>
<comment type="caution">
    <text evidence="10">The sequence shown here is derived from an EMBL/GenBank/DDBJ whole genome shotgun (WGS) entry which is preliminary data.</text>
</comment>
<feature type="domain" description="ATP-grasp" evidence="9">
    <location>
        <begin position="137"/>
        <end position="349"/>
    </location>
</feature>
<dbReference type="PROSITE" id="PS00844">
    <property type="entry name" value="DALA_DALA_LIGASE_2"/>
    <property type="match status" value="1"/>
</dbReference>
<dbReference type="EMBL" id="MGER01000021">
    <property type="protein sequence ID" value="OGL88613.1"/>
    <property type="molecule type" value="Genomic_DNA"/>
</dbReference>
<dbReference type="SUPFAM" id="SSF56059">
    <property type="entry name" value="Glutathione synthetase ATP-binding domain-like"/>
    <property type="match status" value="2"/>
</dbReference>
<evidence type="ECO:0000256" key="3">
    <source>
        <dbReference type="ARBA" id="ARBA00022741"/>
    </source>
</evidence>
<evidence type="ECO:0000256" key="7">
    <source>
        <dbReference type="ARBA" id="ARBA00023316"/>
    </source>
</evidence>
<protein>
    <recommendedName>
        <fullName evidence="9">ATP-grasp domain-containing protein</fullName>
    </recommendedName>
</protein>
<organism evidence="10 11">
    <name type="scientific">Candidatus Uhrbacteria bacterium RIFCSPLOWO2_02_FULL_49_11</name>
    <dbReference type="NCBI Taxonomy" id="1802409"/>
    <lineage>
        <taxon>Bacteria</taxon>
        <taxon>Candidatus Uhriibacteriota</taxon>
    </lineage>
</organism>
<name>A0A1F7VDV4_9BACT</name>
<dbReference type="InterPro" id="IPR016185">
    <property type="entry name" value="PreATP-grasp_dom_sf"/>
</dbReference>
<dbReference type="InterPro" id="IPR013815">
    <property type="entry name" value="ATP_grasp_subdomain_1"/>
</dbReference>
<keyword evidence="6" id="KW-0573">Peptidoglycan synthesis</keyword>
<evidence type="ECO:0000313" key="10">
    <source>
        <dbReference type="EMBL" id="OGL88613.1"/>
    </source>
</evidence>
<keyword evidence="2" id="KW-0436">Ligase</keyword>
<dbReference type="InterPro" id="IPR011095">
    <property type="entry name" value="Dala_Dala_lig_C"/>
</dbReference>
<evidence type="ECO:0000259" key="9">
    <source>
        <dbReference type="PROSITE" id="PS50975"/>
    </source>
</evidence>
<proteinExistence type="inferred from homology"/>
<gene>
    <name evidence="10" type="ORF">A3I42_01955</name>
</gene>
<dbReference type="GO" id="GO:0008716">
    <property type="term" value="F:D-alanine-D-alanine ligase activity"/>
    <property type="evidence" value="ECO:0007669"/>
    <property type="project" value="InterPro"/>
</dbReference>
<dbReference type="Gene3D" id="3.30.1490.20">
    <property type="entry name" value="ATP-grasp fold, A domain"/>
    <property type="match status" value="2"/>
</dbReference>
<dbReference type="PANTHER" id="PTHR23132">
    <property type="entry name" value="D-ALANINE--D-ALANINE LIGASE"/>
    <property type="match status" value="1"/>
</dbReference>
<comment type="similarity">
    <text evidence="1">Belongs to the D-alanine--D-alanine ligase family.</text>
</comment>
<dbReference type="GO" id="GO:0009252">
    <property type="term" value="P:peptidoglycan biosynthetic process"/>
    <property type="evidence" value="ECO:0007669"/>
    <property type="project" value="UniProtKB-KW"/>
</dbReference>
<dbReference type="PROSITE" id="PS00843">
    <property type="entry name" value="DALA_DALA_LIGASE_1"/>
    <property type="match status" value="1"/>
</dbReference>
<dbReference type="GO" id="GO:0008360">
    <property type="term" value="P:regulation of cell shape"/>
    <property type="evidence" value="ECO:0007669"/>
    <property type="project" value="UniProtKB-KW"/>
</dbReference>
<accession>A0A1F7VDV4</accession>
<evidence type="ECO:0000256" key="1">
    <source>
        <dbReference type="ARBA" id="ARBA00010871"/>
    </source>
</evidence>
<dbReference type="PROSITE" id="PS50975">
    <property type="entry name" value="ATP_GRASP"/>
    <property type="match status" value="2"/>
</dbReference>
<dbReference type="GO" id="GO:0071555">
    <property type="term" value="P:cell wall organization"/>
    <property type="evidence" value="ECO:0007669"/>
    <property type="project" value="UniProtKB-KW"/>
</dbReference>
<dbReference type="Gene3D" id="3.40.50.20">
    <property type="match status" value="2"/>
</dbReference>
<dbReference type="Proteomes" id="UP000178264">
    <property type="component" value="Unassembled WGS sequence"/>
</dbReference>
<dbReference type="InterPro" id="IPR000291">
    <property type="entry name" value="D-Ala_lig_Van_CS"/>
</dbReference>
<sequence>MKSYKKLTLSLLCGGPSLERGISLNSARSVLDHLKGEDIDILPIYFDYKKRPYRISQAQLYSNTPSDFDFKLKYTATPLNDKALVRLLRRADIVFPVMHGPFGEDGGIQRILERNHIPFIGSSADSCKLLFDKYDANEYIRVHGFHAPPSAVLRIYRRDHKNIIDAFFKKYRISRAIVKPASGGSSIGVFSVQTPSQALDRVRRLFSRRFDTRVVIEPFAVGREFTVIILENRFNMPVAIIPTEIEADYAHHQIFDFRKKYLPTRHVAYHCPPRFPDETIDRIQVQAEQLFTLFKMRDFARFDGWALENGNIWFSDFNPISGMEQNSFLFQQASRIGLSHRGALRTIVSHACQRYGIPFPPSADDECTHRDRRKPVHVLFGGETSERQVSLMSGTNVWLRLKRSHRYYPHAFILDEKRKVWKLPYTYTLNHTVEEIIDNCVRAPQDHTRLSHLERRARLRLGFRPHEAEELRFIPKSITINEFIKNAPFVFIALHGGFGEDGALQGMLDKACIPYNGSGADVSSLCMDKWRTDRAVEALALPGIHAIAEKLLKLNTLSDTKREVASFWKTLTKELRSRTVVVKPRADGCSSGVAHLFCAGDLMRYLDAVRAKASFIPAHTLKRQDSIIEMPQQPAKELLFQSFIETDTVRIARQALKYRRVSGWVEVTIGLMEHRGVYRVFNPSLTVAEGEVLTVEEKFQGGTGANITPPPPSIVKPKALTCAQHHIEKLAKEIGLKGYARIDAFLHVDSGSLLIIEVNTLPALTPSTVLFHQALAERPPLSPRELIEEIIENAGY</sequence>
<keyword evidence="5" id="KW-0133">Cell shape</keyword>
<feature type="domain" description="ATP-grasp" evidence="9">
    <location>
        <begin position="549"/>
        <end position="792"/>
    </location>
</feature>
<dbReference type="AlphaFoldDB" id="A0A1F7VDV4"/>
<dbReference type="Gene3D" id="3.30.470.20">
    <property type="entry name" value="ATP-grasp fold, B domain"/>
    <property type="match status" value="3"/>
</dbReference>
<dbReference type="Pfam" id="PF01820">
    <property type="entry name" value="Dala_Dala_lig_N"/>
    <property type="match status" value="2"/>
</dbReference>
<keyword evidence="3 8" id="KW-0547">Nucleotide-binding</keyword>
<dbReference type="PANTHER" id="PTHR23132:SF0">
    <property type="entry name" value="D-ALANINE-D-ALANINE LIGASE FAMILY"/>
    <property type="match status" value="1"/>
</dbReference>
<reference evidence="10 11" key="1">
    <citation type="journal article" date="2016" name="Nat. Commun.">
        <title>Thousands of microbial genomes shed light on interconnected biogeochemical processes in an aquifer system.</title>
        <authorList>
            <person name="Anantharaman K."/>
            <person name="Brown C.T."/>
            <person name="Hug L.A."/>
            <person name="Sharon I."/>
            <person name="Castelle C.J."/>
            <person name="Probst A.J."/>
            <person name="Thomas B.C."/>
            <person name="Singh A."/>
            <person name="Wilkins M.J."/>
            <person name="Karaoz U."/>
            <person name="Brodie E.L."/>
            <person name="Williams K.H."/>
            <person name="Hubbard S.S."/>
            <person name="Banfield J.F."/>
        </authorList>
    </citation>
    <scope>NUCLEOTIDE SEQUENCE [LARGE SCALE GENOMIC DNA]</scope>
</reference>
<dbReference type="GO" id="GO:0005524">
    <property type="term" value="F:ATP binding"/>
    <property type="evidence" value="ECO:0007669"/>
    <property type="project" value="UniProtKB-UniRule"/>
</dbReference>
<evidence type="ECO:0000256" key="6">
    <source>
        <dbReference type="ARBA" id="ARBA00022984"/>
    </source>
</evidence>